<comment type="caution">
    <text evidence="1">The sequence shown here is derived from an EMBL/GenBank/DDBJ whole genome shotgun (WGS) entry which is preliminary data.</text>
</comment>
<evidence type="ECO:0000313" key="1">
    <source>
        <dbReference type="EMBL" id="EEP67728.1"/>
    </source>
</evidence>
<dbReference type="HOGENOM" id="CLU_3118781_0_0_4"/>
<dbReference type="STRING" id="629741.GCWU000324_01977"/>
<keyword evidence="2" id="KW-1185">Reference proteome</keyword>
<accession>C4GIV6</accession>
<dbReference type="GeneID" id="84906053"/>
<organism evidence="1 2">
    <name type="scientific">Kingella oralis ATCC 51147</name>
    <dbReference type="NCBI Taxonomy" id="629741"/>
    <lineage>
        <taxon>Bacteria</taxon>
        <taxon>Pseudomonadati</taxon>
        <taxon>Pseudomonadota</taxon>
        <taxon>Betaproteobacteria</taxon>
        <taxon>Neisseriales</taxon>
        <taxon>Neisseriaceae</taxon>
        <taxon>Kingella</taxon>
    </lineage>
</organism>
<sequence length="50" mass="5586">MQSIGSLKIMWIAPTWFQAASTYCFIRPQTRCAAYHAGVAQPPTPCGYQH</sequence>
<dbReference type="AlphaFoldDB" id="C4GIV6"/>
<name>C4GIV6_9NEIS</name>
<protein>
    <submittedName>
        <fullName evidence="1">Uncharacterized protein</fullName>
    </submittedName>
</protein>
<dbReference type="RefSeq" id="WP_003796836.1">
    <property type="nucleotide sequence ID" value="NZ_GG665872.1"/>
</dbReference>
<proteinExistence type="predicted"/>
<dbReference type="EMBL" id="ACJW02000003">
    <property type="protein sequence ID" value="EEP67728.1"/>
    <property type="molecule type" value="Genomic_DNA"/>
</dbReference>
<evidence type="ECO:0000313" key="2">
    <source>
        <dbReference type="Proteomes" id="UP000003009"/>
    </source>
</evidence>
<reference evidence="1" key="1">
    <citation type="submission" date="2009-04" db="EMBL/GenBank/DDBJ databases">
        <authorList>
            <person name="Weinstock G."/>
            <person name="Sodergren E."/>
            <person name="Clifton S."/>
            <person name="Fulton L."/>
            <person name="Fulton B."/>
            <person name="Courtney L."/>
            <person name="Fronick C."/>
            <person name="Harrison M."/>
            <person name="Strong C."/>
            <person name="Farmer C."/>
            <person name="Delahaunty K."/>
            <person name="Markovic C."/>
            <person name="Hall O."/>
            <person name="Minx P."/>
            <person name="Tomlinson C."/>
            <person name="Mitreva M."/>
            <person name="Nelson J."/>
            <person name="Hou S."/>
            <person name="Wollam A."/>
            <person name="Pepin K.H."/>
            <person name="Johnson M."/>
            <person name="Bhonagiri V."/>
            <person name="Nash W.E."/>
            <person name="Warren W."/>
            <person name="Chinwalla A."/>
            <person name="Mardis E.R."/>
            <person name="Wilson R.K."/>
        </authorList>
    </citation>
    <scope>NUCLEOTIDE SEQUENCE [LARGE SCALE GENOMIC DNA]</scope>
    <source>
        <strain evidence="1">ATCC 51147</strain>
    </source>
</reference>
<dbReference type="Proteomes" id="UP000003009">
    <property type="component" value="Unassembled WGS sequence"/>
</dbReference>
<gene>
    <name evidence="1" type="ORF">GCWU000324_01977</name>
</gene>